<comment type="catalytic activity">
    <reaction evidence="7">
        <text>L-seryl-[protein] + ATP = O-phospho-L-seryl-[protein] + ADP + H(+)</text>
        <dbReference type="Rhea" id="RHEA:17989"/>
        <dbReference type="Rhea" id="RHEA-COMP:9863"/>
        <dbReference type="Rhea" id="RHEA-COMP:11604"/>
        <dbReference type="ChEBI" id="CHEBI:15378"/>
        <dbReference type="ChEBI" id="CHEBI:29999"/>
        <dbReference type="ChEBI" id="CHEBI:30616"/>
        <dbReference type="ChEBI" id="CHEBI:83421"/>
        <dbReference type="ChEBI" id="CHEBI:456216"/>
        <dbReference type="EC" id="2.7.11.1"/>
    </reaction>
</comment>
<dbReference type="STRING" id="1890364.A0A2P6N590"/>
<evidence type="ECO:0000256" key="6">
    <source>
        <dbReference type="ARBA" id="ARBA00047899"/>
    </source>
</evidence>
<dbReference type="Pfam" id="PF00069">
    <property type="entry name" value="Pkinase"/>
    <property type="match status" value="1"/>
</dbReference>
<accession>A0A2P6N590</accession>
<dbReference type="Gene3D" id="1.10.510.10">
    <property type="entry name" value="Transferase(Phosphotransferase) domain 1"/>
    <property type="match status" value="1"/>
</dbReference>
<dbReference type="EMBL" id="MDYQ01000196">
    <property type="protein sequence ID" value="PRP79114.1"/>
    <property type="molecule type" value="Genomic_DNA"/>
</dbReference>
<keyword evidence="5 8" id="KW-0067">ATP-binding</keyword>
<feature type="binding site" evidence="8">
    <location>
        <position position="592"/>
    </location>
    <ligand>
        <name>ATP</name>
        <dbReference type="ChEBI" id="CHEBI:30616"/>
    </ligand>
</feature>
<organism evidence="11 12">
    <name type="scientific">Planoprotostelium fungivorum</name>
    <dbReference type="NCBI Taxonomy" id="1890364"/>
    <lineage>
        <taxon>Eukaryota</taxon>
        <taxon>Amoebozoa</taxon>
        <taxon>Evosea</taxon>
        <taxon>Variosea</taxon>
        <taxon>Cavosteliida</taxon>
        <taxon>Cavosteliaceae</taxon>
        <taxon>Planoprotostelium</taxon>
    </lineage>
</organism>
<dbReference type="GO" id="GO:0005524">
    <property type="term" value="F:ATP binding"/>
    <property type="evidence" value="ECO:0007669"/>
    <property type="project" value="UniProtKB-UniRule"/>
</dbReference>
<name>A0A2P6N590_9EUKA</name>
<evidence type="ECO:0000259" key="10">
    <source>
        <dbReference type="PROSITE" id="PS50011"/>
    </source>
</evidence>
<evidence type="ECO:0000256" key="7">
    <source>
        <dbReference type="ARBA" id="ARBA00048679"/>
    </source>
</evidence>
<evidence type="ECO:0000256" key="3">
    <source>
        <dbReference type="ARBA" id="ARBA00022741"/>
    </source>
</evidence>
<keyword evidence="12" id="KW-1185">Reference proteome</keyword>
<dbReference type="PROSITE" id="PS00107">
    <property type="entry name" value="PROTEIN_KINASE_ATP"/>
    <property type="match status" value="1"/>
</dbReference>
<proteinExistence type="predicted"/>
<feature type="region of interest" description="Disordered" evidence="9">
    <location>
        <begin position="365"/>
        <end position="392"/>
    </location>
</feature>
<evidence type="ECO:0000256" key="2">
    <source>
        <dbReference type="ARBA" id="ARBA00022527"/>
    </source>
</evidence>
<dbReference type="Proteomes" id="UP000241769">
    <property type="component" value="Unassembled WGS sequence"/>
</dbReference>
<dbReference type="InParanoid" id="A0A2P6N590"/>
<dbReference type="GO" id="GO:0004674">
    <property type="term" value="F:protein serine/threonine kinase activity"/>
    <property type="evidence" value="ECO:0007669"/>
    <property type="project" value="UniProtKB-KW"/>
</dbReference>
<dbReference type="InterPro" id="IPR000719">
    <property type="entry name" value="Prot_kinase_dom"/>
</dbReference>
<comment type="catalytic activity">
    <reaction evidence="6">
        <text>L-threonyl-[protein] + ATP = O-phospho-L-threonyl-[protein] + ADP + H(+)</text>
        <dbReference type="Rhea" id="RHEA:46608"/>
        <dbReference type="Rhea" id="RHEA-COMP:11060"/>
        <dbReference type="Rhea" id="RHEA-COMP:11605"/>
        <dbReference type="ChEBI" id="CHEBI:15378"/>
        <dbReference type="ChEBI" id="CHEBI:30013"/>
        <dbReference type="ChEBI" id="CHEBI:30616"/>
        <dbReference type="ChEBI" id="CHEBI:61977"/>
        <dbReference type="ChEBI" id="CHEBI:456216"/>
        <dbReference type="EC" id="2.7.11.1"/>
    </reaction>
</comment>
<evidence type="ECO:0000256" key="1">
    <source>
        <dbReference type="ARBA" id="ARBA00012513"/>
    </source>
</evidence>
<evidence type="ECO:0000256" key="9">
    <source>
        <dbReference type="SAM" id="MobiDB-lite"/>
    </source>
</evidence>
<dbReference type="InterPro" id="IPR008271">
    <property type="entry name" value="Ser/Thr_kinase_AS"/>
</dbReference>
<evidence type="ECO:0000256" key="8">
    <source>
        <dbReference type="PROSITE-ProRule" id="PRU10141"/>
    </source>
</evidence>
<dbReference type="PANTHER" id="PTHR24346">
    <property type="entry name" value="MAP/MICROTUBULE AFFINITY-REGULATING KINASE"/>
    <property type="match status" value="1"/>
</dbReference>
<evidence type="ECO:0000256" key="4">
    <source>
        <dbReference type="ARBA" id="ARBA00022777"/>
    </source>
</evidence>
<dbReference type="InterPro" id="IPR011009">
    <property type="entry name" value="Kinase-like_dom_sf"/>
</dbReference>
<dbReference type="SMART" id="SM00220">
    <property type="entry name" value="S_TKc"/>
    <property type="match status" value="1"/>
</dbReference>
<protein>
    <recommendedName>
        <fullName evidence="1">non-specific serine/threonine protein kinase</fullName>
        <ecNumber evidence="1">2.7.11.1</ecNumber>
    </recommendedName>
</protein>
<evidence type="ECO:0000256" key="5">
    <source>
        <dbReference type="ARBA" id="ARBA00022840"/>
    </source>
</evidence>
<dbReference type="OrthoDB" id="193931at2759"/>
<gene>
    <name evidence="11" type="ORF">PROFUN_11670</name>
</gene>
<dbReference type="AlphaFoldDB" id="A0A2P6N590"/>
<dbReference type="PANTHER" id="PTHR24346:SF30">
    <property type="entry name" value="MATERNAL EMBRYONIC LEUCINE ZIPPER KINASE"/>
    <property type="match status" value="1"/>
</dbReference>
<comment type="caution">
    <text evidence="11">The sequence shown here is derived from an EMBL/GenBank/DDBJ whole genome shotgun (WGS) entry which is preliminary data.</text>
</comment>
<feature type="domain" description="Protein kinase" evidence="10">
    <location>
        <begin position="563"/>
        <end position="808"/>
    </location>
</feature>
<dbReference type="PROSITE" id="PS50011">
    <property type="entry name" value="PROTEIN_KINASE_DOM"/>
    <property type="match status" value="1"/>
</dbReference>
<keyword evidence="4 11" id="KW-0418">Kinase</keyword>
<feature type="compositionally biased region" description="Low complexity" evidence="9">
    <location>
        <begin position="368"/>
        <end position="388"/>
    </location>
</feature>
<dbReference type="SUPFAM" id="SSF56112">
    <property type="entry name" value="Protein kinase-like (PK-like)"/>
    <property type="match status" value="1"/>
</dbReference>
<dbReference type="GO" id="GO:0005737">
    <property type="term" value="C:cytoplasm"/>
    <property type="evidence" value="ECO:0007669"/>
    <property type="project" value="TreeGrafter"/>
</dbReference>
<keyword evidence="2" id="KW-0723">Serine/threonine-protein kinase</keyword>
<keyword evidence="4 11" id="KW-0808">Transferase</keyword>
<dbReference type="GO" id="GO:0035556">
    <property type="term" value="P:intracellular signal transduction"/>
    <property type="evidence" value="ECO:0007669"/>
    <property type="project" value="TreeGrafter"/>
</dbReference>
<reference evidence="11 12" key="1">
    <citation type="journal article" date="2018" name="Genome Biol. Evol.">
        <title>Multiple Roots of Fruiting Body Formation in Amoebozoa.</title>
        <authorList>
            <person name="Hillmann F."/>
            <person name="Forbes G."/>
            <person name="Novohradska S."/>
            <person name="Ferling I."/>
            <person name="Riege K."/>
            <person name="Groth M."/>
            <person name="Westermann M."/>
            <person name="Marz M."/>
            <person name="Spaller T."/>
            <person name="Winckler T."/>
            <person name="Schaap P."/>
            <person name="Glockner G."/>
        </authorList>
    </citation>
    <scope>NUCLEOTIDE SEQUENCE [LARGE SCALE GENOMIC DNA]</scope>
    <source>
        <strain evidence="11 12">Jena</strain>
    </source>
</reference>
<dbReference type="EC" id="2.7.11.1" evidence="1"/>
<evidence type="ECO:0000313" key="12">
    <source>
        <dbReference type="Proteomes" id="UP000241769"/>
    </source>
</evidence>
<evidence type="ECO:0000313" key="11">
    <source>
        <dbReference type="EMBL" id="PRP79114.1"/>
    </source>
</evidence>
<sequence>MSNPNNGSPRPNQGASYTRTVKHFECRKGVTRVTSLQSKEVDNGKKLGILPCSVSMMLGEKHLELTVILDTKGISRSNNGSRWFGFYFCGTVSSLEKCFQKKYHNLRNIFSLVDNGLSKPSGDAYSSSLLVIGDMAQSSDSPSTTNQAFWQGLLTNVQVVGFIPLFHRTDVFHTIPEYPLRNPTAEDSHGAILCVCTNLDRNHLLQDRNFPANLELDQMYSSTLAQASSVLKPEKWKIQVCENTNSTGDILGCSYDIMKKNYDNLLFLENVTLCKKKLVKEVDLIGVSINPSGRTHISLALEGFHIDVKDAADNPSAYYKKRTESLLNDIETLGLICAKGVTIYNPFLARESAITPTVITSSEDIRRSSTVKTRTTSSRTASKSLSSTQNDDTNVERLLEEVSLLNNSPPAASSVNTPKAGSTVALQDPSIVKTGSVLPVEPQELQWAKTLNLQSLSQALVSSFTFFICSAFVAARVCVTERATDPQSEPFAAGKLLSCRNSDEIPRTCGFQYQVRGKGREGFRTLSLITGTQHDARTNEIDETMDALQKTESEMGIKMIGDYQIGETIGEGSFSKVKLGVHKNTGEKVALKTIGLERFRREIQIHQKLNHPNIVKLMEVIEKDECTCLVVEYVLGSDLLDVVMGCQQGKLSEPVAMKYFSDIVRGVRHLHENGFVHRDLKLENIMVGTNGVCKLIDFGLASDWSPEKCLKTPCGSAIYAAPEILLRKDYTGPKADVWALGVLLYSMISGAVPWPGDNTHQQLSFAIRGQWTTLPSASVSVQNLLIGCLHVDIDNRMGILDVSEHRWLNPTKKASKKKFGLPLVMW</sequence>
<keyword evidence="3 8" id="KW-0547">Nucleotide-binding</keyword>
<dbReference type="InterPro" id="IPR017441">
    <property type="entry name" value="Protein_kinase_ATP_BS"/>
</dbReference>
<dbReference type="FunFam" id="1.10.510.10:FF:000571">
    <property type="entry name" value="Maternal embryonic leucine zipper kinase"/>
    <property type="match status" value="1"/>
</dbReference>
<dbReference type="PROSITE" id="PS00108">
    <property type="entry name" value="PROTEIN_KINASE_ST"/>
    <property type="match status" value="1"/>
</dbReference>